<dbReference type="GO" id="GO:0005634">
    <property type="term" value="C:nucleus"/>
    <property type="evidence" value="ECO:0007669"/>
    <property type="project" value="UniProtKB-SubCell"/>
</dbReference>
<proteinExistence type="inferred from homology"/>
<keyword evidence="3" id="KW-0539">Nucleus</keyword>
<protein>
    <submittedName>
        <fullName evidence="5">Uncharacterized protein</fullName>
    </submittedName>
</protein>
<dbReference type="Proteomes" id="UP000306102">
    <property type="component" value="Unassembled WGS sequence"/>
</dbReference>
<dbReference type="GO" id="GO:0010112">
    <property type="term" value="P:regulation of systemic acquired resistance"/>
    <property type="evidence" value="ECO:0007669"/>
    <property type="project" value="InterPro"/>
</dbReference>
<dbReference type="Pfam" id="PF15699">
    <property type="entry name" value="NPR1_interact"/>
    <property type="match status" value="1"/>
</dbReference>
<dbReference type="PANTHER" id="PTHR33669">
    <property type="entry name" value="PROTEIN NEGATIVE REGULATOR OF RESISTANCE"/>
    <property type="match status" value="1"/>
</dbReference>
<dbReference type="AlphaFoldDB" id="A0A4S4D4J7"/>
<comment type="subcellular location">
    <subcellularLocation>
        <location evidence="1">Nucleus</location>
    </subcellularLocation>
</comment>
<keyword evidence="6" id="KW-1185">Reference proteome</keyword>
<evidence type="ECO:0000256" key="3">
    <source>
        <dbReference type="ARBA" id="ARBA00023242"/>
    </source>
</evidence>
<feature type="region of interest" description="Disordered" evidence="4">
    <location>
        <begin position="101"/>
        <end position="125"/>
    </location>
</feature>
<gene>
    <name evidence="5" type="ORF">TEA_028397</name>
</gene>
<evidence type="ECO:0000313" key="5">
    <source>
        <dbReference type="EMBL" id="THF97252.1"/>
    </source>
</evidence>
<evidence type="ECO:0000313" key="6">
    <source>
        <dbReference type="Proteomes" id="UP000306102"/>
    </source>
</evidence>
<dbReference type="PANTHER" id="PTHR33669:SF15">
    <property type="entry name" value="NPR1_NIM1-LIKE C-TERMINAL DOMAIN-CONTAINING PROTEIN"/>
    <property type="match status" value="1"/>
</dbReference>
<evidence type="ECO:0000256" key="1">
    <source>
        <dbReference type="ARBA" id="ARBA00004123"/>
    </source>
</evidence>
<feature type="compositionally biased region" description="Basic and acidic residues" evidence="4">
    <location>
        <begin position="105"/>
        <end position="115"/>
    </location>
</feature>
<dbReference type="InterPro" id="IPR031425">
    <property type="entry name" value="NPR1/NH1-interacting"/>
</dbReference>
<comment type="similarity">
    <text evidence="2">Belongs to the NPR1-interactor family.</text>
</comment>
<evidence type="ECO:0000256" key="4">
    <source>
        <dbReference type="SAM" id="MobiDB-lite"/>
    </source>
</evidence>
<name>A0A4S4D4J7_CAMSN</name>
<comment type="caution">
    <text evidence="5">The sequence shown here is derived from an EMBL/GenBank/DDBJ whole genome shotgun (WGS) entry which is preliminary data.</text>
</comment>
<accession>A0A4S4D4J7</accession>
<reference evidence="5 6" key="1">
    <citation type="journal article" date="2018" name="Proc. Natl. Acad. Sci. U.S.A.">
        <title>Draft genome sequence of Camellia sinensis var. sinensis provides insights into the evolution of the tea genome and tea quality.</title>
        <authorList>
            <person name="Wei C."/>
            <person name="Yang H."/>
            <person name="Wang S."/>
            <person name="Zhao J."/>
            <person name="Liu C."/>
            <person name="Gao L."/>
            <person name="Xia E."/>
            <person name="Lu Y."/>
            <person name="Tai Y."/>
            <person name="She G."/>
            <person name="Sun J."/>
            <person name="Cao H."/>
            <person name="Tong W."/>
            <person name="Gao Q."/>
            <person name="Li Y."/>
            <person name="Deng W."/>
            <person name="Jiang X."/>
            <person name="Wang W."/>
            <person name="Chen Q."/>
            <person name="Zhang S."/>
            <person name="Li H."/>
            <person name="Wu J."/>
            <person name="Wang P."/>
            <person name="Li P."/>
            <person name="Shi C."/>
            <person name="Zheng F."/>
            <person name="Jian J."/>
            <person name="Huang B."/>
            <person name="Shan D."/>
            <person name="Shi M."/>
            <person name="Fang C."/>
            <person name="Yue Y."/>
            <person name="Li F."/>
            <person name="Li D."/>
            <person name="Wei S."/>
            <person name="Han B."/>
            <person name="Jiang C."/>
            <person name="Yin Y."/>
            <person name="Xia T."/>
            <person name="Zhang Z."/>
            <person name="Bennetzen J.L."/>
            <person name="Zhao S."/>
            <person name="Wan X."/>
        </authorList>
    </citation>
    <scope>NUCLEOTIDE SEQUENCE [LARGE SCALE GENOMIC DNA]</scope>
    <source>
        <strain evidence="6">cv. Shuchazao</strain>
        <tissue evidence="5">Leaf</tissue>
    </source>
</reference>
<evidence type="ECO:0000256" key="2">
    <source>
        <dbReference type="ARBA" id="ARBA00009937"/>
    </source>
</evidence>
<organism evidence="5 6">
    <name type="scientific">Camellia sinensis var. sinensis</name>
    <name type="common">China tea</name>
    <dbReference type="NCBI Taxonomy" id="542762"/>
    <lineage>
        <taxon>Eukaryota</taxon>
        <taxon>Viridiplantae</taxon>
        <taxon>Streptophyta</taxon>
        <taxon>Embryophyta</taxon>
        <taxon>Tracheophyta</taxon>
        <taxon>Spermatophyta</taxon>
        <taxon>Magnoliopsida</taxon>
        <taxon>eudicotyledons</taxon>
        <taxon>Gunneridae</taxon>
        <taxon>Pentapetalae</taxon>
        <taxon>asterids</taxon>
        <taxon>Ericales</taxon>
        <taxon>Theaceae</taxon>
        <taxon>Camellia</taxon>
    </lineage>
</organism>
<sequence length="125" mass="14387">MEGGKRKWQPLYEEENQEIDDEEKIEKFFAIIKRFQDAHKSTNGLHELKEASCSLKKAKGQEAVWVPSFEWEDFLEQGFKKEKCLLKTDVLGHAIVNLNSSTKGMQEEEGKKEDEGNGLDLNLTL</sequence>
<dbReference type="EMBL" id="SDRB02012600">
    <property type="protein sequence ID" value="THF97252.1"/>
    <property type="molecule type" value="Genomic_DNA"/>
</dbReference>